<feature type="domain" description="Thiazolinyl imine reductase-like C-terminal" evidence="2">
    <location>
        <begin position="148"/>
        <end position="245"/>
    </location>
</feature>
<evidence type="ECO:0000313" key="3">
    <source>
        <dbReference type="EMBL" id="SCY34569.1"/>
    </source>
</evidence>
<dbReference type="PANTHER" id="PTHR43377:SF1">
    <property type="entry name" value="BILIVERDIN REDUCTASE A"/>
    <property type="match status" value="1"/>
</dbReference>
<dbReference type="Pfam" id="PF21390">
    <property type="entry name" value="Irp3-like_C"/>
    <property type="match status" value="1"/>
</dbReference>
<dbReference type="InterPro" id="IPR048655">
    <property type="entry name" value="Irp3-like_C"/>
</dbReference>
<evidence type="ECO:0000259" key="1">
    <source>
        <dbReference type="Pfam" id="PF01408"/>
    </source>
</evidence>
<dbReference type="GO" id="GO:0000166">
    <property type="term" value="F:nucleotide binding"/>
    <property type="evidence" value="ECO:0007669"/>
    <property type="project" value="InterPro"/>
</dbReference>
<evidence type="ECO:0000313" key="4">
    <source>
        <dbReference type="Proteomes" id="UP000183047"/>
    </source>
</evidence>
<dbReference type="InterPro" id="IPR051450">
    <property type="entry name" value="Gfo/Idh/MocA_Oxidoreductases"/>
</dbReference>
<organism evidence="3 4">
    <name type="scientific">Butyrivibrio hungatei</name>
    <dbReference type="NCBI Taxonomy" id="185008"/>
    <lineage>
        <taxon>Bacteria</taxon>
        <taxon>Bacillati</taxon>
        <taxon>Bacillota</taxon>
        <taxon>Clostridia</taxon>
        <taxon>Lachnospirales</taxon>
        <taxon>Lachnospiraceae</taxon>
        <taxon>Butyrivibrio</taxon>
    </lineage>
</organism>
<reference evidence="4" key="1">
    <citation type="submission" date="2016-10" db="EMBL/GenBank/DDBJ databases">
        <authorList>
            <person name="Varghese N."/>
            <person name="Submissions S."/>
        </authorList>
    </citation>
    <scope>NUCLEOTIDE SEQUENCE [LARGE SCALE GENOMIC DNA]</scope>
    <source>
        <strain evidence="4">XBD2006</strain>
    </source>
</reference>
<dbReference type="AlphaFoldDB" id="A0A1G5F5P5"/>
<dbReference type="OrthoDB" id="9760689at2"/>
<proteinExistence type="predicted"/>
<dbReference type="Pfam" id="PF01408">
    <property type="entry name" value="GFO_IDH_MocA"/>
    <property type="match status" value="1"/>
</dbReference>
<protein>
    <submittedName>
        <fullName evidence="3">Thiazolinyl imide reductase</fullName>
    </submittedName>
</protein>
<dbReference type="InterPro" id="IPR036291">
    <property type="entry name" value="NAD(P)-bd_dom_sf"/>
</dbReference>
<dbReference type="InterPro" id="IPR010091">
    <property type="entry name" value="Thiazolinyl_imide_reductase"/>
</dbReference>
<evidence type="ECO:0000259" key="2">
    <source>
        <dbReference type="Pfam" id="PF21390"/>
    </source>
</evidence>
<dbReference type="PANTHER" id="PTHR43377">
    <property type="entry name" value="BILIVERDIN REDUCTASE A"/>
    <property type="match status" value="1"/>
</dbReference>
<dbReference type="InterPro" id="IPR000683">
    <property type="entry name" value="Gfo/Idh/MocA-like_OxRdtase_N"/>
</dbReference>
<keyword evidence="4" id="KW-1185">Reference proteome</keyword>
<dbReference type="EMBL" id="FMUR01000013">
    <property type="protein sequence ID" value="SCY34569.1"/>
    <property type="molecule type" value="Genomic_DNA"/>
</dbReference>
<dbReference type="SUPFAM" id="SSF51735">
    <property type="entry name" value="NAD(P)-binding Rossmann-fold domains"/>
    <property type="match status" value="1"/>
</dbReference>
<gene>
    <name evidence="3" type="ORF">SAMN02910451_02271</name>
</gene>
<feature type="domain" description="Gfo/Idh/MocA-like oxidoreductase N-terminal" evidence="1">
    <location>
        <begin position="8"/>
        <end position="123"/>
    </location>
</feature>
<dbReference type="NCBIfam" id="TIGR01761">
    <property type="entry name" value="thiaz-red"/>
    <property type="match status" value="1"/>
</dbReference>
<name>A0A1G5F5P5_9FIRM</name>
<sequence>MIVKNKIKAIVCGTTFGQFYCEALTLLSDEIEFVGILSTGSERSKRCAANYGVNSYTSIDELEDDIQLACVAVRSGVLGGNGTELAEALLERGINVIQEQPVHYKDAERCIRAAKKNKVLYRIGDLYEFLPNIKCFIESAKAICSISKPIYLDIGGASQVTYPLVRILSEALPSMRPFEIKQVGRDSHPFDAVSASIGGVTALMQIQNEVAPDDPDNFMHYLHRITIITEQGRLCLEDTTGGVMWYGKMFVPVHDANTTIHADSSTDTSMSLPQHIRLYESKENSFFEVFKAQWIPAIAEDISCMLKLCREENKAEAGSYYTKTVYSAKVWQQLTAELGFPELIQASNNEESDVTKTIKDLQKKYIGESL</sequence>
<dbReference type="Gene3D" id="3.40.50.720">
    <property type="entry name" value="NAD(P)-binding Rossmann-like Domain"/>
    <property type="match status" value="1"/>
</dbReference>
<dbReference type="Proteomes" id="UP000183047">
    <property type="component" value="Unassembled WGS sequence"/>
</dbReference>
<accession>A0A1G5F5P5</accession>
<dbReference type="Gene3D" id="3.30.360.10">
    <property type="entry name" value="Dihydrodipicolinate Reductase, domain 2"/>
    <property type="match status" value="1"/>
</dbReference>